<evidence type="ECO:0000313" key="2">
    <source>
        <dbReference type="Proteomes" id="UP000076632"/>
    </source>
</evidence>
<gene>
    <name evidence="1" type="ORF">L228DRAFT_51404</name>
</gene>
<evidence type="ECO:0000313" key="1">
    <source>
        <dbReference type="EMBL" id="KZF18955.1"/>
    </source>
</evidence>
<dbReference type="RefSeq" id="XP_018184510.1">
    <property type="nucleotide sequence ID" value="XM_018336663.1"/>
</dbReference>
<sequence>MTSIFETPAEHCTRRTIWIMHAYSSTICQRTRLHYHAFSQNPYWISSKPVAVGLDRDGSSHSHTMAGQTFTSLSHRRLQAGHSQTGLARRWRPPIRPRDRLLCRPDCIPRSHISNLRGMFSRQMAVCGMSSAFNAYNFCRDFSPFVEKANNRIDLRTNPDDGRPLTKRSLPD</sequence>
<dbReference type="EMBL" id="KV407468">
    <property type="protein sequence ID" value="KZF18955.1"/>
    <property type="molecule type" value="Genomic_DNA"/>
</dbReference>
<accession>A0A164ZD78</accession>
<keyword evidence="2" id="KW-1185">Reference proteome</keyword>
<dbReference type="GeneID" id="28901800"/>
<name>A0A164ZD78_XYLHT</name>
<dbReference type="InParanoid" id="A0A164ZD78"/>
<organism evidence="1 2">
    <name type="scientific">Xylona heveae (strain CBS 132557 / TC161)</name>
    <dbReference type="NCBI Taxonomy" id="1328760"/>
    <lineage>
        <taxon>Eukaryota</taxon>
        <taxon>Fungi</taxon>
        <taxon>Dikarya</taxon>
        <taxon>Ascomycota</taxon>
        <taxon>Pezizomycotina</taxon>
        <taxon>Xylonomycetes</taxon>
        <taxon>Xylonales</taxon>
        <taxon>Xylonaceae</taxon>
        <taxon>Xylona</taxon>
    </lineage>
</organism>
<dbReference type="AlphaFoldDB" id="A0A164ZD78"/>
<reference evidence="1 2" key="1">
    <citation type="journal article" date="2016" name="Fungal Biol.">
        <title>The genome of Xylona heveae provides a window into fungal endophytism.</title>
        <authorList>
            <person name="Gazis R."/>
            <person name="Kuo A."/>
            <person name="Riley R."/>
            <person name="LaButti K."/>
            <person name="Lipzen A."/>
            <person name="Lin J."/>
            <person name="Amirebrahimi M."/>
            <person name="Hesse C.N."/>
            <person name="Spatafora J.W."/>
            <person name="Henrissat B."/>
            <person name="Hainaut M."/>
            <person name="Grigoriev I.V."/>
            <person name="Hibbett D.S."/>
        </authorList>
    </citation>
    <scope>NUCLEOTIDE SEQUENCE [LARGE SCALE GENOMIC DNA]</scope>
    <source>
        <strain evidence="1 2">TC161</strain>
    </source>
</reference>
<proteinExistence type="predicted"/>
<protein>
    <submittedName>
        <fullName evidence="1">Uncharacterized protein</fullName>
    </submittedName>
</protein>
<dbReference type="Proteomes" id="UP000076632">
    <property type="component" value="Unassembled WGS sequence"/>
</dbReference>